<dbReference type="Proteomes" id="UP000182517">
    <property type="component" value="Chromosome"/>
</dbReference>
<accession>A0A1L3GR92</accession>
<keyword evidence="4" id="KW-0547">Nucleotide-binding</keyword>
<name>A0A1L3GR92_9BACT</name>
<dbReference type="AlphaFoldDB" id="A0A1L3GR92"/>
<dbReference type="GO" id="GO:0005524">
    <property type="term" value="F:ATP binding"/>
    <property type="evidence" value="ECO:0007669"/>
    <property type="project" value="UniProtKB-KW"/>
</dbReference>
<dbReference type="Pfam" id="PF00005">
    <property type="entry name" value="ABC_tran"/>
    <property type="match status" value="1"/>
</dbReference>
<dbReference type="KEGG" id="pef:A7E78_10115"/>
<sequence>MKPALEINHLQKSFAGTKAVDDLSLSIEPGEIFGLLGPNGAGKSTTINMISGVCRIDSGTVRIFGHDAVKDYRLTRRLVGVMHQEIVTDHFFTIDRALKIHAGYYGVRSDNSWRELLIERLGLGPHLHKSMMKLSGGLKRRFMVAKALIHKPQLLILDEPTAGVDVELRRALWDFVREMNQAGTTVLLTTHYLEEAEQMCGRIAIMSGGKLVALERTADLLARLDSRSMLLHLNAPLDQVPTALEPLQGQLEENGQLLRISLAGEVAMAEVLQTLAQLDLPIRDIELPRPGLEEVFLDLTGLQLTDRKGSSS</sequence>
<dbReference type="RefSeq" id="WP_072284128.1">
    <property type="nucleotide sequence ID" value="NZ_CP015519.1"/>
</dbReference>
<evidence type="ECO:0000256" key="2">
    <source>
        <dbReference type="ARBA" id="ARBA00022448"/>
    </source>
</evidence>
<reference evidence="7 8" key="1">
    <citation type="journal article" date="2017" name="Genome Announc.">
        <title>Complete Genome Sequences of Two Acetylene-Fermenting Pelobacter acetylenicus Strains.</title>
        <authorList>
            <person name="Sutton J.M."/>
            <person name="Baesman S.M."/>
            <person name="Fierst J.L."/>
            <person name="Poret-Peterson A.T."/>
            <person name="Oremland R.S."/>
            <person name="Dunlap D.S."/>
            <person name="Akob D.M."/>
        </authorList>
    </citation>
    <scope>NUCLEOTIDE SEQUENCE [LARGE SCALE GENOMIC DNA]</scope>
    <source>
        <strain evidence="7 8">SFB93</strain>
    </source>
</reference>
<dbReference type="PROSITE" id="PS50893">
    <property type="entry name" value="ABC_TRANSPORTER_2"/>
    <property type="match status" value="1"/>
</dbReference>
<evidence type="ECO:0000313" key="8">
    <source>
        <dbReference type="Proteomes" id="UP000182517"/>
    </source>
</evidence>
<evidence type="ECO:0000256" key="3">
    <source>
        <dbReference type="ARBA" id="ARBA00022458"/>
    </source>
</evidence>
<proteinExistence type="inferred from homology"/>
<keyword evidence="3" id="KW-0536">Nodulation</keyword>
<dbReference type="InterPro" id="IPR050763">
    <property type="entry name" value="ABC_transporter_ATP-binding"/>
</dbReference>
<feature type="domain" description="ABC transporter" evidence="6">
    <location>
        <begin position="5"/>
        <end position="233"/>
    </location>
</feature>
<organism evidence="7 8">
    <name type="scientific">Syntrophotalea acetylenivorans</name>
    <dbReference type="NCBI Taxonomy" id="1842532"/>
    <lineage>
        <taxon>Bacteria</taxon>
        <taxon>Pseudomonadati</taxon>
        <taxon>Thermodesulfobacteriota</taxon>
        <taxon>Desulfuromonadia</taxon>
        <taxon>Desulfuromonadales</taxon>
        <taxon>Syntrophotaleaceae</taxon>
        <taxon>Syntrophotalea</taxon>
    </lineage>
</organism>
<evidence type="ECO:0000256" key="4">
    <source>
        <dbReference type="ARBA" id="ARBA00022741"/>
    </source>
</evidence>
<dbReference type="InterPro" id="IPR027417">
    <property type="entry name" value="P-loop_NTPase"/>
</dbReference>
<dbReference type="STRING" id="1842532.A7E78_10115"/>
<dbReference type="PANTHER" id="PTHR42711:SF5">
    <property type="entry name" value="ABC TRANSPORTER ATP-BINDING PROTEIN NATA"/>
    <property type="match status" value="1"/>
</dbReference>
<dbReference type="Gene3D" id="3.40.50.300">
    <property type="entry name" value="P-loop containing nucleotide triphosphate hydrolases"/>
    <property type="match status" value="1"/>
</dbReference>
<dbReference type="GO" id="GO:0016887">
    <property type="term" value="F:ATP hydrolysis activity"/>
    <property type="evidence" value="ECO:0007669"/>
    <property type="project" value="InterPro"/>
</dbReference>
<evidence type="ECO:0000259" key="6">
    <source>
        <dbReference type="PROSITE" id="PS50893"/>
    </source>
</evidence>
<evidence type="ECO:0000256" key="1">
    <source>
        <dbReference type="ARBA" id="ARBA00005417"/>
    </source>
</evidence>
<dbReference type="EMBL" id="CP015519">
    <property type="protein sequence ID" value="APG28168.1"/>
    <property type="molecule type" value="Genomic_DNA"/>
</dbReference>
<evidence type="ECO:0000313" key="7">
    <source>
        <dbReference type="EMBL" id="APG28168.1"/>
    </source>
</evidence>
<dbReference type="SUPFAM" id="SSF52540">
    <property type="entry name" value="P-loop containing nucleoside triphosphate hydrolases"/>
    <property type="match status" value="1"/>
</dbReference>
<keyword evidence="8" id="KW-1185">Reference proteome</keyword>
<keyword evidence="5 7" id="KW-0067">ATP-binding</keyword>
<dbReference type="PANTHER" id="PTHR42711">
    <property type="entry name" value="ABC TRANSPORTER ATP-BINDING PROTEIN"/>
    <property type="match status" value="1"/>
</dbReference>
<protein>
    <submittedName>
        <fullName evidence="7">ABC transporter ATP-binding protein</fullName>
    </submittedName>
</protein>
<dbReference type="OrthoDB" id="9805130at2"/>
<dbReference type="SMART" id="SM00382">
    <property type="entry name" value="AAA"/>
    <property type="match status" value="1"/>
</dbReference>
<comment type="similarity">
    <text evidence="1">Belongs to the ABC transporter superfamily.</text>
</comment>
<dbReference type="InterPro" id="IPR003439">
    <property type="entry name" value="ABC_transporter-like_ATP-bd"/>
</dbReference>
<dbReference type="InterPro" id="IPR003593">
    <property type="entry name" value="AAA+_ATPase"/>
</dbReference>
<evidence type="ECO:0000256" key="5">
    <source>
        <dbReference type="ARBA" id="ARBA00022840"/>
    </source>
</evidence>
<keyword evidence="2" id="KW-0813">Transport</keyword>
<gene>
    <name evidence="7" type="ORF">A7E78_10115</name>
</gene>